<evidence type="ECO:0000256" key="2">
    <source>
        <dbReference type="SAM" id="MobiDB-lite"/>
    </source>
</evidence>
<evidence type="ECO:0000313" key="5">
    <source>
        <dbReference type="Proteomes" id="UP000281647"/>
    </source>
</evidence>
<reference evidence="4 5" key="1">
    <citation type="submission" date="2018-11" db="EMBL/GenBank/DDBJ databases">
        <title>Pseudaminobacter arsenicus sp. nov., an arsenic-resistant bacterium isolated from arsenic-rich aquifers.</title>
        <authorList>
            <person name="Mu Y."/>
        </authorList>
    </citation>
    <scope>NUCLEOTIDE SEQUENCE [LARGE SCALE GENOMIC DNA]</scope>
    <source>
        <strain evidence="4 5">CB3</strain>
    </source>
</reference>
<dbReference type="EMBL" id="RKST01000005">
    <property type="protein sequence ID" value="RUM98692.1"/>
    <property type="molecule type" value="Genomic_DNA"/>
</dbReference>
<dbReference type="GO" id="GO:0004222">
    <property type="term" value="F:metalloendopeptidase activity"/>
    <property type="evidence" value="ECO:0007669"/>
    <property type="project" value="TreeGrafter"/>
</dbReference>
<dbReference type="SUPFAM" id="SSF51261">
    <property type="entry name" value="Duplicated hybrid motif"/>
    <property type="match status" value="1"/>
</dbReference>
<dbReference type="AlphaFoldDB" id="A0A432V933"/>
<dbReference type="InterPro" id="IPR050570">
    <property type="entry name" value="Cell_wall_metabolism_enzyme"/>
</dbReference>
<comment type="caution">
    <text evidence="4">The sequence shown here is derived from an EMBL/GenBank/DDBJ whole genome shotgun (WGS) entry which is preliminary data.</text>
</comment>
<dbReference type="InterPro" id="IPR036779">
    <property type="entry name" value="LysM_dom_sf"/>
</dbReference>
<dbReference type="PANTHER" id="PTHR21666:SF263">
    <property type="entry name" value="MUREIN HYDROLASE ACTIVATOR NLPD"/>
    <property type="match status" value="1"/>
</dbReference>
<feature type="domain" description="LysM" evidence="3">
    <location>
        <begin position="177"/>
        <end position="220"/>
    </location>
</feature>
<dbReference type="Gene3D" id="3.10.350.10">
    <property type="entry name" value="LysM domain"/>
    <property type="match status" value="1"/>
</dbReference>
<protein>
    <submittedName>
        <fullName evidence="4">LysM peptidoglycan-binding domain-containing protein</fullName>
    </submittedName>
</protein>
<dbReference type="InterPro" id="IPR016047">
    <property type="entry name" value="M23ase_b-sheet_dom"/>
</dbReference>
<evidence type="ECO:0000259" key="3">
    <source>
        <dbReference type="PROSITE" id="PS51782"/>
    </source>
</evidence>
<dbReference type="InterPro" id="IPR018392">
    <property type="entry name" value="LysM"/>
</dbReference>
<dbReference type="CDD" id="cd00118">
    <property type="entry name" value="LysM"/>
    <property type="match status" value="1"/>
</dbReference>
<dbReference type="Pfam" id="PF01476">
    <property type="entry name" value="LysM"/>
    <property type="match status" value="1"/>
</dbReference>
<dbReference type="InterPro" id="IPR011055">
    <property type="entry name" value="Dup_hybrid_motif"/>
</dbReference>
<sequence>MSINILAGNERVLKRGAAMILLAGLVAGCSGGVSRFNGVDDVFTASTANQRQIFNQNQPYPGESQIAAAPVESVQRGDVGRSSLPPVSSQPLPAPQAPAAPRIADAPAPVAPAPAMTARAPVSAPDGNLKMAEAKTVTGTRQDTLSHKAPLPSAAPAIPHQTKVAEAKAVAVGSAQGAYTVQQGDTLSSISRKTGIGVSALQAANGLQDGNIRIGQSLRIPSAGTTTVAAVASASPAAPAKAAVLAADPVVTGTATTAAAPKAEKVAAYTPPKKAEKVIEQAEEYAAAAPDSTGIGRMRWPVRGRVISAFGKGSGKANDGIDIQVPEGTPVKAAENGVVIYAGDGLKEFGNTVLVRHENGLVTVYGHASELKVSRGDKVKRGQQIASSGMSGVADSPRLHFEVRKNSAPVDPTTFLE</sequence>
<dbReference type="Proteomes" id="UP000281647">
    <property type="component" value="Unassembled WGS sequence"/>
</dbReference>
<evidence type="ECO:0000256" key="1">
    <source>
        <dbReference type="ARBA" id="ARBA00038420"/>
    </source>
</evidence>
<dbReference type="Pfam" id="PF01551">
    <property type="entry name" value="Peptidase_M23"/>
    <property type="match status" value="1"/>
</dbReference>
<comment type="similarity">
    <text evidence="1">Belongs to the E.coli NlpD/Haemophilus LppB family.</text>
</comment>
<evidence type="ECO:0000313" key="4">
    <source>
        <dbReference type="EMBL" id="RUM98692.1"/>
    </source>
</evidence>
<gene>
    <name evidence="4" type="ORF">EET67_06205</name>
</gene>
<dbReference type="SUPFAM" id="SSF54106">
    <property type="entry name" value="LysM domain"/>
    <property type="match status" value="1"/>
</dbReference>
<dbReference type="PANTHER" id="PTHR21666">
    <property type="entry name" value="PEPTIDASE-RELATED"/>
    <property type="match status" value="1"/>
</dbReference>
<dbReference type="Gene3D" id="2.70.70.10">
    <property type="entry name" value="Glucose Permease (Domain IIA)"/>
    <property type="match status" value="1"/>
</dbReference>
<accession>A0A432V933</accession>
<dbReference type="OrthoDB" id="9795421at2"/>
<dbReference type="PROSITE" id="PS51782">
    <property type="entry name" value="LYSM"/>
    <property type="match status" value="1"/>
</dbReference>
<dbReference type="SMART" id="SM00257">
    <property type="entry name" value="LysM"/>
    <property type="match status" value="1"/>
</dbReference>
<keyword evidence="5" id="KW-1185">Reference proteome</keyword>
<dbReference type="RefSeq" id="WP_128624759.1">
    <property type="nucleotide sequence ID" value="NZ_ML133509.1"/>
</dbReference>
<proteinExistence type="inferred from homology"/>
<feature type="region of interest" description="Disordered" evidence="2">
    <location>
        <begin position="74"/>
        <end position="102"/>
    </location>
</feature>
<name>A0A432V933_9HYPH</name>
<dbReference type="CDD" id="cd12797">
    <property type="entry name" value="M23_peptidase"/>
    <property type="match status" value="1"/>
</dbReference>
<organism evidence="4 5">
    <name type="scientific">Borborobacter arsenicus</name>
    <dbReference type="NCBI Taxonomy" id="1851146"/>
    <lineage>
        <taxon>Bacteria</taxon>
        <taxon>Pseudomonadati</taxon>
        <taxon>Pseudomonadota</taxon>
        <taxon>Alphaproteobacteria</taxon>
        <taxon>Hyphomicrobiales</taxon>
        <taxon>Phyllobacteriaceae</taxon>
        <taxon>Borborobacter</taxon>
    </lineage>
</organism>